<dbReference type="AlphaFoldDB" id="A0A1F6V5C2"/>
<evidence type="ECO:0000313" key="1">
    <source>
        <dbReference type="EMBL" id="OGI64818.1"/>
    </source>
</evidence>
<accession>A0A1F6V5C2</accession>
<protein>
    <submittedName>
        <fullName evidence="1">Uncharacterized protein</fullName>
    </submittedName>
</protein>
<comment type="caution">
    <text evidence="1">The sequence shown here is derived from an EMBL/GenBank/DDBJ whole genome shotgun (WGS) entry which is preliminary data.</text>
</comment>
<name>A0A1F6V5C2_9PROT</name>
<evidence type="ECO:0000313" key="2">
    <source>
        <dbReference type="Proteomes" id="UP000179076"/>
    </source>
</evidence>
<proteinExistence type="predicted"/>
<gene>
    <name evidence="1" type="ORF">A2W18_09370</name>
</gene>
<dbReference type="Proteomes" id="UP000179076">
    <property type="component" value="Unassembled WGS sequence"/>
</dbReference>
<sequence length="99" mass="10816">MCAQEPALLEQVFFGIRGLAHTTLEIKRSVLLKRKVTFYFNHTDPLLVRIGIAQTRGSAVFGLPSASEGVLELGWPKSALVSSLDFGSSKPLVAKDQCR</sequence>
<dbReference type="EMBL" id="MFSP01000119">
    <property type="protein sequence ID" value="OGI64818.1"/>
    <property type="molecule type" value="Genomic_DNA"/>
</dbReference>
<organism evidence="1 2">
    <name type="scientific">Candidatus Muproteobacteria bacterium RBG_16_60_9</name>
    <dbReference type="NCBI Taxonomy" id="1817755"/>
    <lineage>
        <taxon>Bacteria</taxon>
        <taxon>Pseudomonadati</taxon>
        <taxon>Pseudomonadota</taxon>
        <taxon>Candidatus Muproteobacteria</taxon>
    </lineage>
</organism>
<reference evidence="1 2" key="1">
    <citation type="journal article" date="2016" name="Nat. Commun.">
        <title>Thousands of microbial genomes shed light on interconnected biogeochemical processes in an aquifer system.</title>
        <authorList>
            <person name="Anantharaman K."/>
            <person name="Brown C.T."/>
            <person name="Hug L.A."/>
            <person name="Sharon I."/>
            <person name="Castelle C.J."/>
            <person name="Probst A.J."/>
            <person name="Thomas B.C."/>
            <person name="Singh A."/>
            <person name="Wilkins M.J."/>
            <person name="Karaoz U."/>
            <person name="Brodie E.L."/>
            <person name="Williams K.H."/>
            <person name="Hubbard S.S."/>
            <person name="Banfield J.F."/>
        </authorList>
    </citation>
    <scope>NUCLEOTIDE SEQUENCE [LARGE SCALE GENOMIC DNA]</scope>
</reference>